<keyword evidence="2" id="KW-0732">Signal</keyword>
<reference evidence="3 4" key="1">
    <citation type="journal article" date="2016" name="Genome Announc.">
        <title>Complete Genome Sequence of Methylobacterium populi P-1M, Isolated from Pink-Pigmented Household Biofilm.</title>
        <authorList>
            <person name="Morohoshi T."/>
            <person name="Ikeda T."/>
        </authorList>
    </citation>
    <scope>NUCLEOTIDE SEQUENCE [LARGE SCALE GENOMIC DNA]</scope>
    <source>
        <strain evidence="3 4">P-1M</strain>
    </source>
</reference>
<proteinExistence type="predicted"/>
<dbReference type="AlphaFoldDB" id="A0A160PDT5"/>
<evidence type="ECO:0000256" key="2">
    <source>
        <dbReference type="SAM" id="SignalP"/>
    </source>
</evidence>
<gene>
    <name evidence="3" type="ORF">MPPM_1638</name>
</gene>
<accession>A0A160PDT5</accession>
<dbReference type="Proteomes" id="UP000218288">
    <property type="component" value="Chromosome"/>
</dbReference>
<evidence type="ECO:0000313" key="3">
    <source>
        <dbReference type="EMBL" id="BAU90243.1"/>
    </source>
</evidence>
<dbReference type="EMBL" id="AP014809">
    <property type="protein sequence ID" value="BAU90243.1"/>
    <property type="molecule type" value="Genomic_DNA"/>
</dbReference>
<evidence type="ECO:0000313" key="4">
    <source>
        <dbReference type="Proteomes" id="UP000218288"/>
    </source>
</evidence>
<sequence>MTRILTASVLALSLAAGVTGPASAQSYNAPAGIPTVTAPGGLNDAGAVQRSTVRDTRLGTLPADTDLTTGSVRRPHHAR</sequence>
<feature type="chain" id="PRO_5007819418" evidence="2">
    <location>
        <begin position="25"/>
        <end position="79"/>
    </location>
</feature>
<protein>
    <submittedName>
        <fullName evidence="3">Uncharacterized protein</fullName>
    </submittedName>
</protein>
<dbReference type="OrthoDB" id="8004932at2"/>
<dbReference type="RefSeq" id="WP_096487779.1">
    <property type="nucleotide sequence ID" value="NZ_AP014809.1"/>
</dbReference>
<evidence type="ECO:0000256" key="1">
    <source>
        <dbReference type="SAM" id="MobiDB-lite"/>
    </source>
</evidence>
<name>A0A160PDT5_9HYPH</name>
<feature type="region of interest" description="Disordered" evidence="1">
    <location>
        <begin position="51"/>
        <end position="79"/>
    </location>
</feature>
<organism evidence="3 4">
    <name type="scientific">Methylorubrum populi</name>
    <dbReference type="NCBI Taxonomy" id="223967"/>
    <lineage>
        <taxon>Bacteria</taxon>
        <taxon>Pseudomonadati</taxon>
        <taxon>Pseudomonadota</taxon>
        <taxon>Alphaproteobacteria</taxon>
        <taxon>Hyphomicrobiales</taxon>
        <taxon>Methylobacteriaceae</taxon>
        <taxon>Methylorubrum</taxon>
    </lineage>
</organism>
<feature type="signal peptide" evidence="2">
    <location>
        <begin position="1"/>
        <end position="24"/>
    </location>
</feature>